<protein>
    <submittedName>
        <fullName evidence="2">LALA0S02e05050g1_1</fullName>
    </submittedName>
</protein>
<feature type="compositionally biased region" description="Polar residues" evidence="1">
    <location>
        <begin position="616"/>
        <end position="627"/>
    </location>
</feature>
<evidence type="ECO:0000256" key="1">
    <source>
        <dbReference type="SAM" id="MobiDB-lite"/>
    </source>
</evidence>
<feature type="region of interest" description="Disordered" evidence="1">
    <location>
        <begin position="750"/>
        <end position="813"/>
    </location>
</feature>
<evidence type="ECO:0000313" key="3">
    <source>
        <dbReference type="Proteomes" id="UP000054304"/>
    </source>
</evidence>
<feature type="compositionally biased region" description="Polar residues" evidence="1">
    <location>
        <begin position="102"/>
        <end position="112"/>
    </location>
</feature>
<dbReference type="HOGENOM" id="CLU_312205_0_0_1"/>
<reference evidence="2 3" key="1">
    <citation type="submission" date="2014-12" db="EMBL/GenBank/DDBJ databases">
        <authorList>
            <person name="Neuveglise Cecile"/>
        </authorList>
    </citation>
    <scope>NUCLEOTIDE SEQUENCE [LARGE SCALE GENOMIC DNA]</scope>
    <source>
        <strain evidence="2 3">CBS 12615</strain>
    </source>
</reference>
<sequence>MDAGTASFAKNPSTRAQLRNQLLSDDTGNINVADDTRPAGPRNAGPAPGFPPGNFGRPPYQQQNYYVPQEQHPMQYEQNQMYGNGPYNTRRTPGPNFAPQDQRASSMTSQSFAGPGKKSLQSNGISNLFRLRQNRSKDSENDNEEETFITDADNSLLTFNDISSMRNNGGHKYGMGAGMDDTSPIIPTLMTKSHDKMNNIEYRKLMAAQKKMNYNTISKQHKQATQGSNNDPRAMSLQHSQNPYVPQQQFYGNQMPPYAHANSITSGAPQIAPYGRANSMMSGPPPQMSSYGRANSMMSGPPPQMSPYGRANSMMSGPSPQARVLNSQLHVPRPANNGPRAMSLNTAAGRRPMPQMHPSSRPQVGAFLPRPQDTPGPSVHDQYAQAPGTTESNYTPQASQRFRTSFNALEETQQDDFGIGEEPASKDYETPASSSSAISSQSFPSYRVRSQTPESQAETRKDTSDIHRGTDLEQQVQRKSTPSTGKLNIIKLSAPQQKELLDRDKNVHSSEMEVGNGGLMDMVSKEGKNTGHKLEESPRFRSLEVKLVPQHADMTAGNRRRSQIQSMATMESAMSNDSPLKKRSQNDLYMLDNATDANAYVTAPELIERDDEESDQNPSQVTITKRVNSTRSISSQGSQSLNTTSERKETGFSRTRNLLRRFSSRSNKGDGPEKHSRQSSTGSLVERAQSSDTERDGPSEGKVWGSRSSNPKRKSFHSLFSNSSGGTNMGERVKSYGSLANIEEKKIEEKSPVAYAQGSRRSSHGYQGDSTLNADDTRRDENAFQPLKGQYLDSSLVQNEDNDDDEFNFDNTVSEPYKPIYASKDELESGPDARDKHKFKTIFISSDQMGLLTEQSTLMKEIDLLSQELAESVAREANLEQEIAGKNSDTDNARMSLSFKDFEIELRKKSSKVVELIQQLNDERLRRYIAEEQVMLQENGAKPSSSDLVYKIHSLTQIVERKDQEIAALTERLAKQSA</sequence>
<dbReference type="EMBL" id="LN736361">
    <property type="protein sequence ID" value="CEP61025.1"/>
    <property type="molecule type" value="Genomic_DNA"/>
</dbReference>
<dbReference type="RefSeq" id="XP_022627263.1">
    <property type="nucleotide sequence ID" value="XM_022773770.1"/>
</dbReference>
<proteinExistence type="predicted"/>
<dbReference type="OrthoDB" id="3993678at2759"/>
<feature type="compositionally biased region" description="Low complexity" evidence="1">
    <location>
        <begin position="629"/>
        <end position="640"/>
    </location>
</feature>
<dbReference type="AlphaFoldDB" id="A0A0C7MZM4"/>
<organism evidence="2 3">
    <name type="scientific">Lachancea lanzarotensis</name>
    <dbReference type="NCBI Taxonomy" id="1245769"/>
    <lineage>
        <taxon>Eukaryota</taxon>
        <taxon>Fungi</taxon>
        <taxon>Dikarya</taxon>
        <taxon>Ascomycota</taxon>
        <taxon>Saccharomycotina</taxon>
        <taxon>Saccharomycetes</taxon>
        <taxon>Saccharomycetales</taxon>
        <taxon>Saccharomycetaceae</taxon>
        <taxon>Lachancea</taxon>
    </lineage>
</organism>
<dbReference type="GeneID" id="34684438"/>
<feature type="compositionally biased region" description="Polar residues" evidence="1">
    <location>
        <begin position="79"/>
        <end position="91"/>
    </location>
</feature>
<feature type="region of interest" description="Disordered" evidence="1">
    <location>
        <begin position="1"/>
        <end position="62"/>
    </location>
</feature>
<feature type="region of interest" description="Disordered" evidence="1">
    <location>
        <begin position="330"/>
        <end position="397"/>
    </location>
</feature>
<gene>
    <name evidence="2" type="ORF">LALA0_S02e05050g</name>
</gene>
<dbReference type="Proteomes" id="UP000054304">
    <property type="component" value="Unassembled WGS sequence"/>
</dbReference>
<accession>A0A0C7MZM4</accession>
<feature type="compositionally biased region" description="Low complexity" evidence="1">
    <location>
        <begin position="433"/>
        <end position="445"/>
    </location>
</feature>
<feature type="compositionally biased region" description="Polar residues" evidence="1">
    <location>
        <begin position="764"/>
        <end position="774"/>
    </location>
</feature>
<name>A0A0C7MZM4_9SACH</name>
<feature type="region of interest" description="Disordered" evidence="1">
    <location>
        <begin position="79"/>
        <end position="125"/>
    </location>
</feature>
<feature type="compositionally biased region" description="Polar residues" evidence="1">
    <location>
        <begin position="678"/>
        <end position="691"/>
    </location>
</feature>
<feature type="compositionally biased region" description="Polar residues" evidence="1">
    <location>
        <begin position="387"/>
        <end position="397"/>
    </location>
</feature>
<feature type="compositionally biased region" description="Basic and acidic residues" evidence="1">
    <location>
        <begin position="457"/>
        <end position="471"/>
    </location>
</feature>
<feature type="region of interest" description="Disordered" evidence="1">
    <location>
        <begin position="607"/>
        <end position="732"/>
    </location>
</feature>
<feature type="compositionally biased region" description="Low complexity" evidence="1">
    <location>
        <begin position="38"/>
        <end position="62"/>
    </location>
</feature>
<feature type="compositionally biased region" description="Polar residues" evidence="1">
    <location>
        <begin position="8"/>
        <end position="30"/>
    </location>
</feature>
<feature type="compositionally biased region" description="Basic and acidic residues" evidence="1">
    <location>
        <begin position="667"/>
        <end position="676"/>
    </location>
</feature>
<evidence type="ECO:0000313" key="2">
    <source>
        <dbReference type="EMBL" id="CEP61025.1"/>
    </source>
</evidence>
<keyword evidence="3" id="KW-1185">Reference proteome</keyword>
<feature type="compositionally biased region" description="Polar residues" evidence="1">
    <location>
        <begin position="472"/>
        <end position="486"/>
    </location>
</feature>
<feature type="region of interest" description="Disordered" evidence="1">
    <location>
        <begin position="411"/>
        <end position="492"/>
    </location>
</feature>